<evidence type="ECO:0000313" key="3">
    <source>
        <dbReference type="EMBL" id="KAJ3215359.1"/>
    </source>
</evidence>
<gene>
    <name evidence="3" type="ORF">HK099_006419</name>
</gene>
<dbReference type="PANTHER" id="PTHR18884">
    <property type="entry name" value="SEPTIN"/>
    <property type="match status" value="1"/>
</dbReference>
<name>A0AAD5TXN7_9FUNG</name>
<sequence>MDLKNLDYREKDYIRTKIELKNITLLEVESKENFQEIRDLLKKGNVIVWAYYIPEESPLIHTPSFNIPIPLTYLDCILSGCLKISKNFARQFILNTEGWSHLLDDRTAHPSLQKYALALDLNERGPCIHQKRDIDSLLKELLADFVESRLIAGHTNSGKSNFIKTIYHTLDVKKLHFPENVEESEDIFPDEFITSCTPLLAKIEFLPATSNEKILLKLIDSPGLPIPVAINKRLKNKEDFTDLANSYVLAVTKFVESQYEATLLEESKVKRNAKAPDYQIHACIYLLDASVVESCGGLTPIDRIVLTKLTQILNVIPCIGKADLISTKHLSNLKKLVMKDIVHHQIPIQTFQEPLSDSEDDELSDTLQGANTSNEYAELLPFAIINGEEEDFFENNDGVVKRWTLERNFPWGTASVENPEHCDFVKLNEALFGTFCQELKDITREVYYEQWRTQKLLEVRGSVINDTMNKN</sequence>
<dbReference type="GO" id="GO:0005525">
    <property type="term" value="F:GTP binding"/>
    <property type="evidence" value="ECO:0007669"/>
    <property type="project" value="UniProtKB-KW"/>
</dbReference>
<dbReference type="EMBL" id="JADGJW010000550">
    <property type="protein sequence ID" value="KAJ3215359.1"/>
    <property type="molecule type" value="Genomic_DNA"/>
</dbReference>
<organism evidence="3 4">
    <name type="scientific">Clydaea vesicula</name>
    <dbReference type="NCBI Taxonomy" id="447962"/>
    <lineage>
        <taxon>Eukaryota</taxon>
        <taxon>Fungi</taxon>
        <taxon>Fungi incertae sedis</taxon>
        <taxon>Chytridiomycota</taxon>
        <taxon>Chytridiomycota incertae sedis</taxon>
        <taxon>Chytridiomycetes</taxon>
        <taxon>Lobulomycetales</taxon>
        <taxon>Lobulomycetaceae</taxon>
        <taxon>Clydaea</taxon>
    </lineage>
</organism>
<dbReference type="PROSITE" id="PS51719">
    <property type="entry name" value="G_SEPTIN"/>
    <property type="match status" value="1"/>
</dbReference>
<protein>
    <recommendedName>
        <fullName evidence="2">Septin-type G domain-containing protein</fullName>
    </recommendedName>
</protein>
<dbReference type="Gene3D" id="3.40.50.300">
    <property type="entry name" value="P-loop containing nucleotide triphosphate hydrolases"/>
    <property type="match status" value="1"/>
</dbReference>
<dbReference type="SUPFAM" id="SSF52540">
    <property type="entry name" value="P-loop containing nucleoside triphosphate hydrolases"/>
    <property type="match status" value="1"/>
</dbReference>
<dbReference type="Pfam" id="PF00735">
    <property type="entry name" value="Septin"/>
    <property type="match status" value="1"/>
</dbReference>
<reference evidence="3" key="1">
    <citation type="submission" date="2020-05" db="EMBL/GenBank/DDBJ databases">
        <title>Phylogenomic resolution of chytrid fungi.</title>
        <authorList>
            <person name="Stajich J.E."/>
            <person name="Amses K."/>
            <person name="Simmons R."/>
            <person name="Seto K."/>
            <person name="Myers J."/>
            <person name="Bonds A."/>
            <person name="Quandt C.A."/>
            <person name="Barry K."/>
            <person name="Liu P."/>
            <person name="Grigoriev I."/>
            <person name="Longcore J.E."/>
            <person name="James T.Y."/>
        </authorList>
    </citation>
    <scope>NUCLEOTIDE SEQUENCE</scope>
    <source>
        <strain evidence="3">JEL0476</strain>
    </source>
</reference>
<feature type="domain" description="Septin-type G" evidence="2">
    <location>
        <begin position="143"/>
        <end position="458"/>
    </location>
</feature>
<keyword evidence="4" id="KW-1185">Reference proteome</keyword>
<accession>A0AAD5TXN7</accession>
<dbReference type="Proteomes" id="UP001211065">
    <property type="component" value="Unassembled WGS sequence"/>
</dbReference>
<dbReference type="AlphaFoldDB" id="A0AAD5TXN7"/>
<evidence type="ECO:0000256" key="1">
    <source>
        <dbReference type="RuleBase" id="RU004560"/>
    </source>
</evidence>
<dbReference type="InterPro" id="IPR027417">
    <property type="entry name" value="P-loop_NTPase"/>
</dbReference>
<keyword evidence="1" id="KW-0342">GTP-binding</keyword>
<evidence type="ECO:0000259" key="2">
    <source>
        <dbReference type="PROSITE" id="PS51719"/>
    </source>
</evidence>
<comment type="similarity">
    <text evidence="1">Belongs to the TRAFAC class TrmE-Era-EngA-EngB-Septin-like GTPase superfamily. Septin GTPase family.</text>
</comment>
<proteinExistence type="inferred from homology"/>
<dbReference type="InterPro" id="IPR030379">
    <property type="entry name" value="G_SEPTIN_dom"/>
</dbReference>
<evidence type="ECO:0000313" key="4">
    <source>
        <dbReference type="Proteomes" id="UP001211065"/>
    </source>
</evidence>
<keyword evidence="1" id="KW-0547">Nucleotide-binding</keyword>
<comment type="caution">
    <text evidence="3">The sequence shown here is derived from an EMBL/GenBank/DDBJ whole genome shotgun (WGS) entry which is preliminary data.</text>
</comment>